<name>A0ABR7MET3_9BACT</name>
<comment type="caution">
    <text evidence="2">The sequence shown here is derived from an EMBL/GenBank/DDBJ whole genome shotgun (WGS) entry which is preliminary data.</text>
</comment>
<evidence type="ECO:0000259" key="1">
    <source>
        <dbReference type="Pfam" id="PF22560"/>
    </source>
</evidence>
<organism evidence="2 3">
    <name type="scientific">Flavihumibacter stibioxidans</name>
    <dbReference type="NCBI Taxonomy" id="1834163"/>
    <lineage>
        <taxon>Bacteria</taxon>
        <taxon>Pseudomonadati</taxon>
        <taxon>Bacteroidota</taxon>
        <taxon>Chitinophagia</taxon>
        <taxon>Chitinophagales</taxon>
        <taxon>Chitinophagaceae</taxon>
        <taxon>Flavihumibacter</taxon>
    </lineage>
</organism>
<dbReference type="Proteomes" id="UP000765802">
    <property type="component" value="Unassembled WGS sequence"/>
</dbReference>
<proteinExistence type="predicted"/>
<evidence type="ECO:0000313" key="2">
    <source>
        <dbReference type="EMBL" id="MBC6493029.1"/>
    </source>
</evidence>
<dbReference type="InterPro" id="IPR054339">
    <property type="entry name" value="GMT_wHTH"/>
</dbReference>
<dbReference type="NCBIfam" id="TIGR04474">
    <property type="entry name" value="tcm_partner"/>
    <property type="match status" value="1"/>
</dbReference>
<sequence>MPYKDLHSEPFDETTKTKLEIFEDYAEAWLPTFITQKVIPKIQIFDFFSGPGYDQIEVPGSPIRLLNKINTYLGLFFKTDTKIELYFNEFEPNKYKQQKFELLKQNVEEYLNLNPKLRHFVSIQYFNEDADTLFFKLLPNIKSSPSLVYLDQNGVKFISQQFLNELEKLKAVDFIYFVSSSYFWRLGSAEEFKRVLNIDMDDLKQNKYQNVHRFILNEVKRRLPESTNLQLFPFSLRKGANIYGIIFGAKHYRAVDKFLDIAWRRNATNGEANFDIDEDAKKVQGDLFGGRQMTKVEKFKEELEVLILSGHLINNMQVLIYTYESGHIPGHSTTVLKKLKKEEKIDYSGLTPGISYENVFKKKIVVNYTIK</sequence>
<dbReference type="RefSeq" id="WP_187258346.1">
    <property type="nucleotide sequence ID" value="NZ_JBHULF010000005.1"/>
</dbReference>
<dbReference type="InterPro" id="IPR031009">
    <property type="entry name" value="Tcm_partner"/>
</dbReference>
<feature type="domain" description="GMT-like wHTH" evidence="1">
    <location>
        <begin position="277"/>
        <end position="348"/>
    </location>
</feature>
<keyword evidence="3" id="KW-1185">Reference proteome</keyword>
<dbReference type="Pfam" id="PF22560">
    <property type="entry name" value="GMT-wHTH"/>
    <property type="match status" value="1"/>
</dbReference>
<protein>
    <recommendedName>
        <fullName evidence="1">GMT-like wHTH domain-containing protein</fullName>
    </recommendedName>
</protein>
<accession>A0ABR7MET3</accession>
<dbReference type="EMBL" id="MBUA01000030">
    <property type="protein sequence ID" value="MBC6493029.1"/>
    <property type="molecule type" value="Genomic_DNA"/>
</dbReference>
<reference evidence="2 3" key="1">
    <citation type="submission" date="2016-07" db="EMBL/GenBank/DDBJ databases">
        <title>Genome analysis of Flavihumibacter stibioxidans YS-17.</title>
        <authorList>
            <person name="Shi K."/>
            <person name="Han Y."/>
            <person name="Wang G."/>
        </authorList>
    </citation>
    <scope>NUCLEOTIDE SEQUENCE [LARGE SCALE GENOMIC DNA]</scope>
    <source>
        <strain evidence="2 3">YS-17</strain>
    </source>
</reference>
<evidence type="ECO:0000313" key="3">
    <source>
        <dbReference type="Proteomes" id="UP000765802"/>
    </source>
</evidence>
<gene>
    <name evidence="2" type="ORF">BC349_18385</name>
</gene>